<protein>
    <recommendedName>
        <fullName evidence="6">Very short patch repair endonuclease</fullName>
        <ecNumber evidence="6">3.1.-.-</ecNumber>
    </recommendedName>
</protein>
<dbReference type="PIRSF" id="PIRSF018267">
    <property type="entry name" value="VSR_endonuc"/>
    <property type="match status" value="1"/>
</dbReference>
<keyword evidence="8" id="KW-1185">Reference proteome</keyword>
<dbReference type="EC" id="3.1.-.-" evidence="6"/>
<evidence type="ECO:0000313" key="8">
    <source>
        <dbReference type="Proteomes" id="UP000035651"/>
    </source>
</evidence>
<dbReference type="NCBIfam" id="TIGR00632">
    <property type="entry name" value="vsr"/>
    <property type="match status" value="1"/>
</dbReference>
<dbReference type="STRING" id="656179.AB870_10395"/>
<evidence type="ECO:0000256" key="1">
    <source>
        <dbReference type="ARBA" id="ARBA00022722"/>
    </source>
</evidence>
<comment type="similarity">
    <text evidence="6">Belongs to the vsr family.</text>
</comment>
<organism evidence="7 8">
    <name type="scientific">Pandoraea faecigallinarum</name>
    <dbReference type="NCBI Taxonomy" id="656179"/>
    <lineage>
        <taxon>Bacteria</taxon>
        <taxon>Pseudomonadati</taxon>
        <taxon>Pseudomonadota</taxon>
        <taxon>Betaproteobacteria</taxon>
        <taxon>Burkholderiales</taxon>
        <taxon>Burkholderiaceae</taxon>
        <taxon>Pandoraea</taxon>
    </lineage>
</organism>
<evidence type="ECO:0000256" key="2">
    <source>
        <dbReference type="ARBA" id="ARBA00022759"/>
    </source>
</evidence>
<keyword evidence="4 6" id="KW-0378">Hydrolase</keyword>
<dbReference type="Pfam" id="PF03852">
    <property type="entry name" value="Vsr"/>
    <property type="match status" value="1"/>
</dbReference>
<dbReference type="GO" id="GO:0004519">
    <property type="term" value="F:endonuclease activity"/>
    <property type="evidence" value="ECO:0007669"/>
    <property type="project" value="UniProtKB-KW"/>
</dbReference>
<evidence type="ECO:0000256" key="6">
    <source>
        <dbReference type="PIRNR" id="PIRNR018267"/>
    </source>
</evidence>
<comment type="function">
    <text evidence="6">May nick specific sequences that contain T:G mispairs resulting from m5C-deamination.</text>
</comment>
<keyword evidence="5 6" id="KW-0234">DNA repair</keyword>
<gene>
    <name evidence="7" type="ORF">AB870_10395</name>
</gene>
<name>A0A0H3WRI2_9BURK</name>
<evidence type="ECO:0000313" key="7">
    <source>
        <dbReference type="EMBL" id="AKM30427.1"/>
    </source>
</evidence>
<keyword evidence="1 6" id="KW-0540">Nuclease</keyword>
<dbReference type="KEGG" id="pfg:AB870_10395"/>
<dbReference type="SUPFAM" id="SSF52980">
    <property type="entry name" value="Restriction endonuclease-like"/>
    <property type="match status" value="1"/>
</dbReference>
<keyword evidence="3 6" id="KW-0227">DNA damage</keyword>
<dbReference type="PATRIC" id="fig|656179.3.peg.2208"/>
<proteinExistence type="inferred from homology"/>
<accession>A0A0H3WRI2</accession>
<dbReference type="AlphaFoldDB" id="A0A0H3WRI2"/>
<evidence type="ECO:0000256" key="4">
    <source>
        <dbReference type="ARBA" id="ARBA00022801"/>
    </source>
</evidence>
<dbReference type="Proteomes" id="UP000035651">
    <property type="component" value="Chromosome"/>
</dbReference>
<dbReference type="InterPro" id="IPR004603">
    <property type="entry name" value="DNA_mismatch_endonuc_vsr"/>
</dbReference>
<dbReference type="OrthoDB" id="9801520at2"/>
<reference evidence="7" key="1">
    <citation type="submission" date="2016-06" db="EMBL/GenBank/DDBJ databases">
        <title>Complete Genome Sequence of Pandoraea faecigallinarum DSM-23572.</title>
        <authorList>
            <person name="Yong D."/>
            <person name="Ee R."/>
            <person name="Lim Y.-L."/>
            <person name="Yin W.-F."/>
            <person name="Chan K.-G."/>
        </authorList>
    </citation>
    <scope>NUCLEOTIDE SEQUENCE</scope>
    <source>
        <strain evidence="7">DSM 23572</strain>
    </source>
</reference>
<dbReference type="CDD" id="cd00221">
    <property type="entry name" value="Vsr"/>
    <property type="match status" value="1"/>
</dbReference>
<keyword evidence="2 6" id="KW-0255">Endonuclease</keyword>
<sequence>MTDRLNSDQRRHLMQQVKGKNTRPEMIVRSLLHRLGYRFRLHRKDLPGTPDVVFPSRRVALFVHGCFWHGHGCRIGQLPKSRLDYWQPKIATNRDRDARKEAALEATGWRVAVVWQCELTDLEGLATRLKDLLDTK</sequence>
<dbReference type="InterPro" id="IPR011335">
    <property type="entry name" value="Restrct_endonuc-II-like"/>
</dbReference>
<evidence type="ECO:0000256" key="5">
    <source>
        <dbReference type="ARBA" id="ARBA00023204"/>
    </source>
</evidence>
<dbReference type="GO" id="GO:0016787">
    <property type="term" value="F:hydrolase activity"/>
    <property type="evidence" value="ECO:0007669"/>
    <property type="project" value="UniProtKB-KW"/>
</dbReference>
<dbReference type="GO" id="GO:0006298">
    <property type="term" value="P:mismatch repair"/>
    <property type="evidence" value="ECO:0007669"/>
    <property type="project" value="UniProtKB-UniRule"/>
</dbReference>
<dbReference type="Gene3D" id="3.40.960.10">
    <property type="entry name" value="VSR Endonuclease"/>
    <property type="match status" value="1"/>
</dbReference>
<evidence type="ECO:0000256" key="3">
    <source>
        <dbReference type="ARBA" id="ARBA00022763"/>
    </source>
</evidence>
<dbReference type="REBASE" id="116022">
    <property type="entry name" value="V.Pfa23572IIP"/>
</dbReference>
<dbReference type="EMBL" id="CP011807">
    <property type="protein sequence ID" value="AKM30427.1"/>
    <property type="molecule type" value="Genomic_DNA"/>
</dbReference>